<dbReference type="OrthoDB" id="9800582at2"/>
<feature type="binding site" evidence="4">
    <location>
        <position position="131"/>
    </location>
    <ligand>
        <name>Zn(2+)</name>
        <dbReference type="ChEBI" id="CHEBI:29105"/>
    </ligand>
</feature>
<dbReference type="SUPFAM" id="SSF52467">
    <property type="entry name" value="DHS-like NAD/FAD-binding domain"/>
    <property type="match status" value="1"/>
</dbReference>
<keyword evidence="2" id="KW-0808">Transferase</keyword>
<evidence type="ECO:0000256" key="3">
    <source>
        <dbReference type="ARBA" id="ARBA00023027"/>
    </source>
</evidence>
<feature type="active site" description="Proton acceptor" evidence="4">
    <location>
        <position position="120"/>
    </location>
</feature>
<keyword evidence="7" id="KW-1185">Reference proteome</keyword>
<dbReference type="InterPro" id="IPR026591">
    <property type="entry name" value="Sirtuin_cat_small_dom_sf"/>
</dbReference>
<dbReference type="GO" id="GO:0046872">
    <property type="term" value="F:metal ion binding"/>
    <property type="evidence" value="ECO:0007669"/>
    <property type="project" value="UniProtKB-KW"/>
</dbReference>
<organism evidence="6 7">
    <name type="scientific">Caloramator fervidus</name>
    <dbReference type="NCBI Taxonomy" id="29344"/>
    <lineage>
        <taxon>Bacteria</taxon>
        <taxon>Bacillati</taxon>
        <taxon>Bacillota</taxon>
        <taxon>Clostridia</taxon>
        <taxon>Eubacteriales</taxon>
        <taxon>Clostridiaceae</taxon>
        <taxon>Caloramator</taxon>
    </lineage>
</organism>
<feature type="binding site" evidence="4">
    <location>
        <position position="128"/>
    </location>
    <ligand>
        <name>Zn(2+)</name>
        <dbReference type="ChEBI" id="CHEBI:29105"/>
    </ligand>
</feature>
<dbReference type="Gene3D" id="3.40.50.1220">
    <property type="entry name" value="TPP-binding domain"/>
    <property type="match status" value="1"/>
</dbReference>
<dbReference type="InterPro" id="IPR003000">
    <property type="entry name" value="Sirtuin"/>
</dbReference>
<reference evidence="7" key="1">
    <citation type="submission" date="2016-10" db="EMBL/GenBank/DDBJ databases">
        <authorList>
            <person name="Varghese N."/>
            <person name="Submissions S."/>
        </authorList>
    </citation>
    <scope>NUCLEOTIDE SEQUENCE [LARGE SCALE GENOMIC DNA]</scope>
    <source>
        <strain evidence="7">DSM 5463</strain>
    </source>
</reference>
<feature type="binding site" evidence="4">
    <location>
        <position position="141"/>
    </location>
    <ligand>
        <name>Zn(2+)</name>
        <dbReference type="ChEBI" id="CHEBI:29105"/>
    </ligand>
</feature>
<dbReference type="PANTHER" id="PTHR11085">
    <property type="entry name" value="NAD-DEPENDENT PROTEIN DEACYLASE SIRTUIN-5, MITOCHONDRIAL-RELATED"/>
    <property type="match status" value="1"/>
</dbReference>
<dbReference type="Pfam" id="PF02146">
    <property type="entry name" value="SIR2"/>
    <property type="match status" value="1"/>
</dbReference>
<dbReference type="NCBIfam" id="NF001752">
    <property type="entry name" value="PRK00481.1-1"/>
    <property type="match status" value="1"/>
</dbReference>
<accession>A0A1H5TS12</accession>
<protein>
    <recommendedName>
        <fullName evidence="1">protein acetyllysine N-acetyltransferase</fullName>
        <ecNumber evidence="1">2.3.1.286</ecNumber>
    </recommendedName>
</protein>
<proteinExistence type="predicted"/>
<dbReference type="AlphaFoldDB" id="A0A1H5TS12"/>
<dbReference type="InterPro" id="IPR026590">
    <property type="entry name" value="Ssirtuin_cat_dom"/>
</dbReference>
<dbReference type="RefSeq" id="WP_103895695.1">
    <property type="nucleotide sequence ID" value="NZ_FNUK01000006.1"/>
</dbReference>
<sequence length="232" mass="26193">MKEIELARAAIKNGNYIVFFGGAGTSTESGIPDFRGDNGIYKKTFKGYSPEEILHINFVLKNPDIFYEFLNEKLCVDVEPNDGHKALAELERRGKLKAVITQNIDGLHQKAGSKEVIELHGNLRSYYCMRCGKEDKKFFKCECKGIVRPKIVLYGEVLDPDDISRAVEHIKRADVLIVAGTSLTVYPANSLLEYFNGNDVIFINTSPTQYDSMANIIIRKPFAEAMREIINY</sequence>
<gene>
    <name evidence="6" type="ORF">SAMN05660865_00691</name>
</gene>
<feature type="domain" description="Deacetylase sirtuin-type" evidence="5">
    <location>
        <begin position="1"/>
        <end position="232"/>
    </location>
</feature>
<evidence type="ECO:0000313" key="6">
    <source>
        <dbReference type="EMBL" id="SEF64871.1"/>
    </source>
</evidence>
<dbReference type="CDD" id="cd01407">
    <property type="entry name" value="SIR2-fam"/>
    <property type="match status" value="1"/>
</dbReference>
<evidence type="ECO:0000259" key="5">
    <source>
        <dbReference type="PROSITE" id="PS50305"/>
    </source>
</evidence>
<dbReference type="GO" id="GO:0070403">
    <property type="term" value="F:NAD+ binding"/>
    <property type="evidence" value="ECO:0007669"/>
    <property type="project" value="InterPro"/>
</dbReference>
<dbReference type="GO" id="GO:0017136">
    <property type="term" value="F:histone deacetylase activity, NAD-dependent"/>
    <property type="evidence" value="ECO:0007669"/>
    <property type="project" value="TreeGrafter"/>
</dbReference>
<dbReference type="Gene3D" id="3.30.1600.10">
    <property type="entry name" value="SIR2/SIRT2 'Small Domain"/>
    <property type="match status" value="1"/>
</dbReference>
<dbReference type="Proteomes" id="UP000242850">
    <property type="component" value="Unassembled WGS sequence"/>
</dbReference>
<dbReference type="InterPro" id="IPR050134">
    <property type="entry name" value="NAD-dep_sirtuin_deacylases"/>
</dbReference>
<dbReference type="InterPro" id="IPR029035">
    <property type="entry name" value="DHS-like_NAD/FAD-binding_dom"/>
</dbReference>
<evidence type="ECO:0000256" key="4">
    <source>
        <dbReference type="PROSITE-ProRule" id="PRU00236"/>
    </source>
</evidence>
<feature type="binding site" evidence="4">
    <location>
        <position position="143"/>
    </location>
    <ligand>
        <name>Zn(2+)</name>
        <dbReference type="ChEBI" id="CHEBI:29105"/>
    </ligand>
</feature>
<dbReference type="EC" id="2.3.1.286" evidence="1"/>
<name>A0A1H5TS12_9CLOT</name>
<evidence type="ECO:0000256" key="2">
    <source>
        <dbReference type="ARBA" id="ARBA00022679"/>
    </source>
</evidence>
<keyword evidence="4" id="KW-0479">Metal-binding</keyword>
<keyword evidence="4" id="KW-0862">Zinc</keyword>
<dbReference type="PROSITE" id="PS50305">
    <property type="entry name" value="SIRTUIN"/>
    <property type="match status" value="1"/>
</dbReference>
<dbReference type="EMBL" id="FNUK01000006">
    <property type="protein sequence ID" value="SEF64871.1"/>
    <property type="molecule type" value="Genomic_DNA"/>
</dbReference>
<evidence type="ECO:0000256" key="1">
    <source>
        <dbReference type="ARBA" id="ARBA00012928"/>
    </source>
</evidence>
<dbReference type="PANTHER" id="PTHR11085:SF4">
    <property type="entry name" value="NAD-DEPENDENT PROTEIN DEACYLASE"/>
    <property type="match status" value="1"/>
</dbReference>
<evidence type="ECO:0000313" key="7">
    <source>
        <dbReference type="Proteomes" id="UP000242850"/>
    </source>
</evidence>
<keyword evidence="3" id="KW-0520">NAD</keyword>